<organism evidence="3 4">
    <name type="scientific">Paraburkholderia phymatum (strain DSM 17167 / CIP 108236 / LMG 21445 / STM815)</name>
    <name type="common">Burkholderia phymatum</name>
    <dbReference type="NCBI Taxonomy" id="391038"/>
    <lineage>
        <taxon>Bacteria</taxon>
        <taxon>Pseudomonadati</taxon>
        <taxon>Pseudomonadota</taxon>
        <taxon>Betaproteobacteria</taxon>
        <taxon>Burkholderiales</taxon>
        <taxon>Burkholderiaceae</taxon>
        <taxon>Paraburkholderia</taxon>
    </lineage>
</organism>
<dbReference type="AlphaFoldDB" id="B2JPD5"/>
<dbReference type="KEGG" id="bph:Bphy_4015"/>
<feature type="chain" id="PRO_5002778080" evidence="1">
    <location>
        <begin position="25"/>
        <end position="118"/>
    </location>
</feature>
<dbReference type="PROSITE" id="PS50914">
    <property type="entry name" value="BON"/>
    <property type="match status" value="1"/>
</dbReference>
<keyword evidence="1" id="KW-0732">Signal</keyword>
<dbReference type="HOGENOM" id="CLU_098552_1_0_4"/>
<dbReference type="PANTHER" id="PTHR34606:SF15">
    <property type="entry name" value="BON DOMAIN-CONTAINING PROTEIN"/>
    <property type="match status" value="1"/>
</dbReference>
<keyword evidence="4" id="KW-1185">Reference proteome</keyword>
<dbReference type="OrthoDB" id="9132396at2"/>
<dbReference type="EMBL" id="CP001044">
    <property type="protein sequence ID" value="ACC73138.1"/>
    <property type="molecule type" value="Genomic_DNA"/>
</dbReference>
<dbReference type="Proteomes" id="UP000001192">
    <property type="component" value="Chromosome 2"/>
</dbReference>
<evidence type="ECO:0000256" key="1">
    <source>
        <dbReference type="SAM" id="SignalP"/>
    </source>
</evidence>
<evidence type="ECO:0000313" key="3">
    <source>
        <dbReference type="EMBL" id="ACC73138.1"/>
    </source>
</evidence>
<dbReference type="InterPro" id="IPR007055">
    <property type="entry name" value="BON_dom"/>
</dbReference>
<feature type="signal peptide" evidence="1">
    <location>
        <begin position="1"/>
        <end position="24"/>
    </location>
</feature>
<dbReference type="InterPro" id="IPR051686">
    <property type="entry name" value="Lipoprotein_DolP"/>
</dbReference>
<dbReference type="PANTHER" id="PTHR34606">
    <property type="entry name" value="BON DOMAIN-CONTAINING PROTEIN"/>
    <property type="match status" value="1"/>
</dbReference>
<dbReference type="RefSeq" id="WP_012403311.1">
    <property type="nucleotide sequence ID" value="NC_010623.1"/>
</dbReference>
<dbReference type="eggNOG" id="COG2823">
    <property type="taxonomic scope" value="Bacteria"/>
</dbReference>
<accession>B2JPD5</accession>
<proteinExistence type="predicted"/>
<dbReference type="Gene3D" id="3.30.1340.30">
    <property type="match status" value="1"/>
</dbReference>
<sequence precursor="true">MKIRKAVQWLAAVGCVTLTSYVYAQASDATSMASAPATHSKKATPADKMLARDVRKALSKAPGFNVSNVFVKARGGAVTLSGSVREGSQIEQAAEIAKGVQGVTSVTNKLTLYSHGNN</sequence>
<dbReference type="Pfam" id="PF04972">
    <property type="entry name" value="BON"/>
    <property type="match status" value="1"/>
</dbReference>
<evidence type="ECO:0000259" key="2">
    <source>
        <dbReference type="PROSITE" id="PS50914"/>
    </source>
</evidence>
<protein>
    <submittedName>
        <fullName evidence="3">Transport-associated</fullName>
    </submittedName>
</protein>
<gene>
    <name evidence="3" type="ordered locus">Bphy_4015</name>
</gene>
<name>B2JPD5_PARP8</name>
<reference evidence="4" key="1">
    <citation type="journal article" date="2014" name="Stand. Genomic Sci.">
        <title>Complete genome sequence of Burkholderia phymatum STM815(T), a broad host range and efficient nitrogen-fixing symbiont of Mimosa species.</title>
        <authorList>
            <person name="Moulin L."/>
            <person name="Klonowska A."/>
            <person name="Caroline B."/>
            <person name="Booth K."/>
            <person name="Vriezen J.A."/>
            <person name="Melkonian R."/>
            <person name="James E.K."/>
            <person name="Young J.P."/>
            <person name="Bena G."/>
            <person name="Hauser L."/>
            <person name="Land M."/>
            <person name="Kyrpides N."/>
            <person name="Bruce D."/>
            <person name="Chain P."/>
            <person name="Copeland A."/>
            <person name="Pitluck S."/>
            <person name="Woyke T."/>
            <person name="Lizotte-Waniewski M."/>
            <person name="Bristow J."/>
            <person name="Riley M."/>
        </authorList>
    </citation>
    <scope>NUCLEOTIDE SEQUENCE [LARGE SCALE GENOMIC DNA]</scope>
    <source>
        <strain evidence="4">DSM 17167 / CIP 108236 / LMG 21445 / STM815</strain>
    </source>
</reference>
<evidence type="ECO:0000313" key="4">
    <source>
        <dbReference type="Proteomes" id="UP000001192"/>
    </source>
</evidence>
<feature type="domain" description="BON" evidence="2">
    <location>
        <begin position="46"/>
        <end position="114"/>
    </location>
</feature>